<keyword evidence="2" id="KW-0472">Membrane</keyword>
<comment type="subcellular location">
    <subcellularLocation>
        <location evidence="1">Cell outer membrane</location>
    </subcellularLocation>
</comment>
<evidence type="ECO:0000313" key="6">
    <source>
        <dbReference type="EMBL" id="RFS26876.1"/>
    </source>
</evidence>
<dbReference type="Gene3D" id="2.40.170.20">
    <property type="entry name" value="TonB-dependent receptor, beta-barrel domain"/>
    <property type="match status" value="1"/>
</dbReference>
<keyword evidence="7" id="KW-1185">Reference proteome</keyword>
<dbReference type="Pfam" id="PF13620">
    <property type="entry name" value="CarboxypepD_reg"/>
    <property type="match status" value="1"/>
</dbReference>
<gene>
    <name evidence="6" type="ORF">DVR12_03575</name>
</gene>
<evidence type="ECO:0000313" key="7">
    <source>
        <dbReference type="Proteomes" id="UP000260644"/>
    </source>
</evidence>
<name>A0A3E1YHN1_9BACT</name>
<dbReference type="EMBL" id="QPMM01000001">
    <property type="protein sequence ID" value="RFS26876.1"/>
    <property type="molecule type" value="Genomic_DNA"/>
</dbReference>
<dbReference type="InterPro" id="IPR008969">
    <property type="entry name" value="CarboxyPept-like_regulatory"/>
</dbReference>
<dbReference type="InterPro" id="IPR036942">
    <property type="entry name" value="Beta-barrel_TonB_sf"/>
</dbReference>
<dbReference type="PANTHER" id="PTHR40980:SF4">
    <property type="entry name" value="TONB-DEPENDENT RECEPTOR-LIKE BETA-BARREL DOMAIN-CONTAINING PROTEIN"/>
    <property type="match status" value="1"/>
</dbReference>
<dbReference type="Pfam" id="PF14905">
    <property type="entry name" value="OMP_b-brl_3"/>
    <property type="match status" value="1"/>
</dbReference>
<dbReference type="Gene3D" id="2.170.130.10">
    <property type="entry name" value="TonB-dependent receptor, plug domain"/>
    <property type="match status" value="1"/>
</dbReference>
<evidence type="ECO:0000256" key="4">
    <source>
        <dbReference type="SAM" id="MobiDB-lite"/>
    </source>
</evidence>
<keyword evidence="6" id="KW-0675">Receptor</keyword>
<dbReference type="OrthoDB" id="724695at2"/>
<feature type="domain" description="Outer membrane protein beta-barrel" evidence="5">
    <location>
        <begin position="402"/>
        <end position="805"/>
    </location>
</feature>
<dbReference type="RefSeq" id="WP_116974069.1">
    <property type="nucleotide sequence ID" value="NZ_QPMM01000001.1"/>
</dbReference>
<keyword evidence="3" id="KW-0998">Cell outer membrane</keyword>
<comment type="caution">
    <text evidence="6">The sequence shown here is derived from an EMBL/GenBank/DDBJ whole genome shotgun (WGS) entry which is preliminary data.</text>
</comment>
<proteinExistence type="predicted"/>
<dbReference type="SUPFAM" id="SSF49464">
    <property type="entry name" value="Carboxypeptidase regulatory domain-like"/>
    <property type="match status" value="1"/>
</dbReference>
<evidence type="ECO:0000256" key="2">
    <source>
        <dbReference type="ARBA" id="ARBA00023136"/>
    </source>
</evidence>
<dbReference type="InterPro" id="IPR037066">
    <property type="entry name" value="Plug_dom_sf"/>
</dbReference>
<evidence type="ECO:0000259" key="5">
    <source>
        <dbReference type="Pfam" id="PF14905"/>
    </source>
</evidence>
<evidence type="ECO:0000256" key="1">
    <source>
        <dbReference type="ARBA" id="ARBA00004442"/>
    </source>
</evidence>
<accession>A0A3E1YHN1</accession>
<organism evidence="6 7">
    <name type="scientific">Chitinophaga silvatica</name>
    <dbReference type="NCBI Taxonomy" id="2282649"/>
    <lineage>
        <taxon>Bacteria</taxon>
        <taxon>Pseudomonadati</taxon>
        <taxon>Bacteroidota</taxon>
        <taxon>Chitinophagia</taxon>
        <taxon>Chitinophagales</taxon>
        <taxon>Chitinophagaceae</taxon>
        <taxon>Chitinophaga</taxon>
    </lineage>
</organism>
<protein>
    <submittedName>
        <fullName evidence="6">TonB-dependent receptor</fullName>
    </submittedName>
</protein>
<sequence length="833" mass="94269">MLYYPLLPAERTTVNPFLRHLIKILLLLLLLLHSSLQTLYAQAPAAADISGTIVNSEGTPLRDAVVLLKRTADSVIYKTALSNEQGVFAFSAVKTDNYFIEINILGFEKLRRYNLQMSSAAISLGKLPLQIASNNLTGVEVRARIPLIERQIDKTVVNVENSIISEGANVLEVMQRLPGVQVDQNGAVAINGKRGVMVFMDGKAVMMSPEDIADQLRGMASSSISKIEIIAKPGARYDAAGSGGIINIVRKKVKKEGFNGSVNAGFGQSYYSRYNAGFNLSWRSKYYNFFFNGSYQNNKNFFINHITNDILNNDGSVKTRQHADNDITRVTEAYNPAIGAEFYLSKRTTLSLTGIGGLQLAKNTTDSKAVDYDGKLSTGSQDFNSIVHDKPFNYTLSMHLAHKIDSTGREISGDLDYSNYWSRANQDIKNRYYDVNSTLKNEENSFFDQHRKLNIYAAKIDYIQPLKNNARLEFGWKSSYVDIKNDNKFFNKVGGQNIIDSSKYDNTLNQENINALYVNLNKEYEKLSFQVGLRAEHTWNINEQQVQQFRLERNYVQLFPSLFIDYKLNKNQTLNMKISRRTDRPVYSQLNPFRRPLSPTLFYEGNPNLQPQTSVNSELTWAYNNQLFITFGYDNFQNYIGTVPRLDSNLVTITRLPSNIHGSYSFNFDIVYTKQLLPWWNTSNAISFYRQAFKGMEDDFVLNNNGILSFNFDANNTFILSKTFSAECSFRAVSKHRVIATTFGGYYILSAGVKQMVFGNKGSVALKVTNILQSEDEGSTYGYKNLNQYWLINFYSRAASINFTYRFGKGKAPKMRTESGSADEQQRSRGGSN</sequence>
<dbReference type="GO" id="GO:0009279">
    <property type="term" value="C:cell outer membrane"/>
    <property type="evidence" value="ECO:0007669"/>
    <property type="project" value="UniProtKB-SubCell"/>
</dbReference>
<dbReference type="Proteomes" id="UP000260644">
    <property type="component" value="Unassembled WGS sequence"/>
</dbReference>
<evidence type="ECO:0000256" key="3">
    <source>
        <dbReference type="ARBA" id="ARBA00023237"/>
    </source>
</evidence>
<dbReference type="SUPFAM" id="SSF56935">
    <property type="entry name" value="Porins"/>
    <property type="match status" value="1"/>
</dbReference>
<dbReference type="AlphaFoldDB" id="A0A3E1YHN1"/>
<dbReference type="PANTHER" id="PTHR40980">
    <property type="entry name" value="PLUG DOMAIN-CONTAINING PROTEIN"/>
    <property type="match status" value="1"/>
</dbReference>
<reference evidence="6 7" key="1">
    <citation type="submission" date="2018-07" db="EMBL/GenBank/DDBJ databases">
        <title>Chitinophaga K2CV101002-2 sp. nov., isolated from a monsoon evergreen broad-leaved forest soil.</title>
        <authorList>
            <person name="Lv Y."/>
        </authorList>
    </citation>
    <scope>NUCLEOTIDE SEQUENCE [LARGE SCALE GENOMIC DNA]</scope>
    <source>
        <strain evidence="6 7">GDMCC 1.1288</strain>
    </source>
</reference>
<dbReference type="InterPro" id="IPR041700">
    <property type="entry name" value="OMP_b-brl_3"/>
</dbReference>
<feature type="region of interest" description="Disordered" evidence="4">
    <location>
        <begin position="811"/>
        <end position="833"/>
    </location>
</feature>
<feature type="compositionally biased region" description="Polar residues" evidence="4">
    <location>
        <begin position="818"/>
        <end position="833"/>
    </location>
</feature>